<dbReference type="OMA" id="TRTATCW"/>
<dbReference type="STRING" id="240176.A8N0Q5"/>
<dbReference type="Gene3D" id="1.25.40.10">
    <property type="entry name" value="Tetratricopeptide repeat domain"/>
    <property type="match status" value="1"/>
</dbReference>
<dbReference type="InParanoid" id="A8N0Q5"/>
<dbReference type="Proteomes" id="UP000001861">
    <property type="component" value="Unassembled WGS sequence"/>
</dbReference>
<comment type="caution">
    <text evidence="2">The sequence shown here is derived from an EMBL/GenBank/DDBJ whole genome shotgun (WGS) entry which is preliminary data.</text>
</comment>
<dbReference type="InterPro" id="IPR027974">
    <property type="entry name" value="DUF4470"/>
</dbReference>
<keyword evidence="3" id="KW-1185">Reference proteome</keyword>
<evidence type="ECO:0000313" key="3">
    <source>
        <dbReference type="Proteomes" id="UP000001861"/>
    </source>
</evidence>
<gene>
    <name evidence="2" type="ORF">CC1G_04358</name>
</gene>
<dbReference type="OrthoDB" id="2423701at2759"/>
<dbReference type="InterPro" id="IPR011990">
    <property type="entry name" value="TPR-like_helical_dom_sf"/>
</dbReference>
<name>A8N0Q5_COPC7</name>
<accession>A8N0Q5</accession>
<evidence type="ECO:0000313" key="2">
    <source>
        <dbReference type="EMBL" id="EAU93379.1"/>
    </source>
</evidence>
<dbReference type="VEuPathDB" id="FungiDB:CC1G_04358"/>
<dbReference type="EMBL" id="AACS02000001">
    <property type="protein sequence ID" value="EAU93379.1"/>
    <property type="molecule type" value="Genomic_DNA"/>
</dbReference>
<dbReference type="AlphaFoldDB" id="A8N0Q5"/>
<dbReference type="RefSeq" id="XP_001828387.1">
    <property type="nucleotide sequence ID" value="XM_001828335.1"/>
</dbReference>
<dbReference type="eggNOG" id="ENOG502S1W1">
    <property type="taxonomic scope" value="Eukaryota"/>
</dbReference>
<dbReference type="GeneID" id="6004809"/>
<dbReference type="KEGG" id="cci:CC1G_04358"/>
<reference evidence="2 3" key="1">
    <citation type="journal article" date="2010" name="Proc. Natl. Acad. Sci. U.S.A.">
        <title>Insights into evolution of multicellular fungi from the assembled chromosomes of the mushroom Coprinopsis cinerea (Coprinus cinereus).</title>
        <authorList>
            <person name="Stajich J.E."/>
            <person name="Wilke S.K."/>
            <person name="Ahren D."/>
            <person name="Au C.H."/>
            <person name="Birren B.W."/>
            <person name="Borodovsky M."/>
            <person name="Burns C."/>
            <person name="Canback B."/>
            <person name="Casselton L.A."/>
            <person name="Cheng C.K."/>
            <person name="Deng J."/>
            <person name="Dietrich F.S."/>
            <person name="Fargo D.C."/>
            <person name="Farman M.L."/>
            <person name="Gathman A.C."/>
            <person name="Goldberg J."/>
            <person name="Guigo R."/>
            <person name="Hoegger P.J."/>
            <person name="Hooker J.B."/>
            <person name="Huggins A."/>
            <person name="James T.Y."/>
            <person name="Kamada T."/>
            <person name="Kilaru S."/>
            <person name="Kodira C."/>
            <person name="Kues U."/>
            <person name="Kupfer D."/>
            <person name="Kwan H.S."/>
            <person name="Lomsadze A."/>
            <person name="Li W."/>
            <person name="Lilly W.W."/>
            <person name="Ma L.J."/>
            <person name="Mackey A.J."/>
            <person name="Manning G."/>
            <person name="Martin F."/>
            <person name="Muraguchi H."/>
            <person name="Natvig D.O."/>
            <person name="Palmerini H."/>
            <person name="Ramesh M.A."/>
            <person name="Rehmeyer C.J."/>
            <person name="Roe B.A."/>
            <person name="Shenoy N."/>
            <person name="Stanke M."/>
            <person name="Ter-Hovhannisyan V."/>
            <person name="Tunlid A."/>
            <person name="Velagapudi R."/>
            <person name="Vision T.J."/>
            <person name="Zeng Q."/>
            <person name="Zolan M.E."/>
            <person name="Pukkila P.J."/>
        </authorList>
    </citation>
    <scope>NUCLEOTIDE SEQUENCE [LARGE SCALE GENOMIC DNA]</scope>
    <source>
        <strain evidence="3">Okayama-7 / 130 / ATCC MYA-4618 / FGSC 9003</strain>
    </source>
</reference>
<evidence type="ECO:0000259" key="1">
    <source>
        <dbReference type="Pfam" id="PF14737"/>
    </source>
</evidence>
<dbReference type="SUPFAM" id="SSF48452">
    <property type="entry name" value="TPR-like"/>
    <property type="match status" value="1"/>
</dbReference>
<organism evidence="2 3">
    <name type="scientific">Coprinopsis cinerea (strain Okayama-7 / 130 / ATCC MYA-4618 / FGSC 9003)</name>
    <name type="common">Inky cap fungus</name>
    <name type="synonym">Hormographiella aspergillata</name>
    <dbReference type="NCBI Taxonomy" id="240176"/>
    <lineage>
        <taxon>Eukaryota</taxon>
        <taxon>Fungi</taxon>
        <taxon>Dikarya</taxon>
        <taxon>Basidiomycota</taxon>
        <taxon>Agaricomycotina</taxon>
        <taxon>Agaricomycetes</taxon>
        <taxon>Agaricomycetidae</taxon>
        <taxon>Agaricales</taxon>
        <taxon>Agaricineae</taxon>
        <taxon>Psathyrellaceae</taxon>
        <taxon>Coprinopsis</taxon>
    </lineage>
</organism>
<proteinExistence type="predicted"/>
<dbReference type="Pfam" id="PF14737">
    <property type="entry name" value="DUF4470"/>
    <property type="match status" value="1"/>
</dbReference>
<feature type="domain" description="DUF4470" evidence="1">
    <location>
        <begin position="183"/>
        <end position="262"/>
    </location>
</feature>
<sequence length="888" mass="100970">MAEELNERGRKAYLRGDFASARELYEKAALTDGELGGIEPKYFSNLSAAFFELGEYENCTKAIEKSWAILQTAATPLECNPLAARLATRYAKAYCFMNTAAHIKVDDTIKEFVKSHPDSDQGAMMEARAWWNLLNERRARNTGVFKTIHLPTMDFFRFGTDRIQSLIDGRRQHDPLTEMRQRDLDSVEKDQLAFLFGGSGDARHVFGTILHAANLGWTNQWHMTLVEIHPATVAKTLVIFELLWMIGQATNEEEKDEIFATLIFMYTTFLLPDYCVDRLIKTSAAVEKRLSSAKGSGPIALYSHLSVARSSMPTIIAVLKQWSTPLGKTAAGMIKYNPHIRRVSKAEEWLMLLGETDANELRELEQQVLQTTKALFPPETLIQRHPAIHKAYTTKRLTSSIIRDIKIEVLERWKPNFLIFRYEDTCGARLLNLGDGYPSTQQNAHDELLDYYTMCMRFSRRSQIDSILSTPRTTFSVLKRGCPGGCYLGMWLSNIPYVYIPFYVAEAIASLIFRYRDSDYTGGPLNNIIFLVPHLHRSKSNMLMFNKLINTGLFSTVADVTYNYTLLEEKDLRQFLGCRHVDSMSQGSVWGWIALVADTDKMLKVSARPSQAELHDWLALLLLSTVKSAHSERGSYRVDQPNNLAVVVHLLIYLHDFMGIPGGWLADFVGAVSENRLVTAARPYCGFLPIPVSHAKNRKPRAEKVNLRPWLNDFQLALSDLAPLIRFPIHHIIPENFILEPKDIVHIKTRVMDRGAFIPPYFGDHVLRPVLGFAFYKLNKGVDIAAVLKDEGLMKVIQSGEEEVAKKFGGLQIMLSQGNVEVIEDECRDWERGDPRLFPPSFVSWRMARAEYERMRSEGWKMMLYRTDSSIIISTTAEAAEWFVATDA</sequence>
<protein>
    <recommendedName>
        <fullName evidence="1">DUF4470 domain-containing protein</fullName>
    </recommendedName>
</protein>